<evidence type="ECO:0000259" key="2">
    <source>
        <dbReference type="Pfam" id="PF01636"/>
    </source>
</evidence>
<evidence type="ECO:0000313" key="3">
    <source>
        <dbReference type="EMBL" id="PCK21559.1"/>
    </source>
</evidence>
<dbReference type="OrthoDB" id="334783at2"/>
<dbReference type="Gene3D" id="3.90.1200.10">
    <property type="match status" value="1"/>
</dbReference>
<dbReference type="InterPro" id="IPR011009">
    <property type="entry name" value="Kinase-like_dom_sf"/>
</dbReference>
<dbReference type="Proteomes" id="UP000228754">
    <property type="component" value="Unassembled WGS sequence"/>
</dbReference>
<proteinExistence type="predicted"/>
<evidence type="ECO:0000256" key="1">
    <source>
        <dbReference type="SAM" id="Phobius"/>
    </source>
</evidence>
<comment type="caution">
    <text evidence="3">The sequence shown here is derived from an EMBL/GenBank/DDBJ whole genome shotgun (WGS) entry which is preliminary data.</text>
</comment>
<dbReference type="GO" id="GO:0016301">
    <property type="term" value="F:kinase activity"/>
    <property type="evidence" value="ECO:0007669"/>
    <property type="project" value="UniProtKB-KW"/>
</dbReference>
<keyword evidence="3" id="KW-0418">Kinase</keyword>
<feature type="transmembrane region" description="Helical" evidence="1">
    <location>
        <begin position="249"/>
        <end position="269"/>
    </location>
</feature>
<keyword evidence="1" id="KW-0812">Transmembrane</keyword>
<dbReference type="Pfam" id="PF01636">
    <property type="entry name" value="APH"/>
    <property type="match status" value="1"/>
</dbReference>
<feature type="domain" description="Aminoglycoside phosphotransferase" evidence="2">
    <location>
        <begin position="20"/>
        <end position="241"/>
    </location>
</feature>
<keyword evidence="3" id="KW-0808">Transferase</keyword>
<evidence type="ECO:0000313" key="4">
    <source>
        <dbReference type="Proteomes" id="UP000228754"/>
    </source>
</evidence>
<dbReference type="EMBL" id="NKHG01000052">
    <property type="protein sequence ID" value="PCK21559.1"/>
    <property type="molecule type" value="Genomic_DNA"/>
</dbReference>
<name>A0A2A5IX45_BACPU</name>
<dbReference type="SUPFAM" id="SSF56112">
    <property type="entry name" value="Protein kinase-like (PK-like)"/>
    <property type="match status" value="1"/>
</dbReference>
<keyword evidence="1" id="KW-1133">Transmembrane helix</keyword>
<dbReference type="InterPro" id="IPR002575">
    <property type="entry name" value="Aminoglycoside_PTrfase"/>
</dbReference>
<protein>
    <submittedName>
        <fullName evidence="3">Kanamycin kinase</fullName>
    </submittedName>
</protein>
<keyword evidence="1" id="KW-0472">Membrane</keyword>
<organism evidence="3 4">
    <name type="scientific">Bacillus pumilus</name>
    <name type="common">Bacillus mesentericus</name>
    <dbReference type="NCBI Taxonomy" id="1408"/>
    <lineage>
        <taxon>Bacteria</taxon>
        <taxon>Bacillati</taxon>
        <taxon>Bacillota</taxon>
        <taxon>Bacilli</taxon>
        <taxon>Bacillales</taxon>
        <taxon>Bacillaceae</taxon>
        <taxon>Bacillus</taxon>
    </lineage>
</organism>
<reference evidence="3 4" key="1">
    <citation type="submission" date="2017-06" db="EMBL/GenBank/DDBJ databases">
        <title>Draft Genome Sequence of Bacillus sp Strain 36R Isolated from saline sediment at Atanasia, Sonora, Mexico.</title>
        <authorList>
            <person name="Sanchez Diaz R."/>
            <person name="Quiroz Macias M.E."/>
            <person name="Ibarra Gamez J.C."/>
            <person name="Enciso Ibarra J."/>
            <person name="Gomez Gil B."/>
            <person name="Galaviz Silva L."/>
        </authorList>
    </citation>
    <scope>NUCLEOTIDE SEQUENCE [LARGE SCALE GENOMIC DNA]</scope>
    <source>
        <strain evidence="3 4">36R_ATNSAL</strain>
    </source>
</reference>
<sequence length="307" mass="35624">MKNEELKRLSPLLRQAVSFQPMTSGFSGDRTFLVTTLSSEKLVLKLTDIHTYDSLKRKAPLLHKFKERGILCSEVIDIGLNDEQSCSFRLFPFIEGENARASIHLRTTEEQYEIGSRAGMDLSLMHSYPAPSSTKPWDERVMAKHERYVHAYHSSGVTFEHDQFVLGFIKSHADVIRGRPNRFQHDDFHLGNIIIQSNQYAGVIDFDQSDWGDPVHDFYKLSLFSRESSIPFSVGQLDRYLSTHVTNDFWLLFSIYTAMSFFSSIVWALTFDPAHVKDMVNRVNRMLIDHDRFNLLIPTWYTNWHHA</sequence>
<dbReference type="PANTHER" id="PTHR41283">
    <property type="entry name" value="AMINOGLYCOSIDE PHOSPHOTRANSFERASE"/>
    <property type="match status" value="1"/>
</dbReference>
<accession>A0A2A5IX45</accession>
<dbReference type="AlphaFoldDB" id="A0A2A5IX45"/>
<dbReference type="PANTHER" id="PTHR41283:SF1">
    <property type="entry name" value="AMINOGLYCOSIDE PHOSPHOTRANSFERASE DOMAIN-CONTAINING PROTEIN"/>
    <property type="match status" value="1"/>
</dbReference>
<gene>
    <name evidence="3" type="ORF">CEY02_07950</name>
</gene>